<comment type="catalytic activity">
    <reaction evidence="4">
        <text>indole-3-pyruvate + NADPH + O2 + H(+) = (indol-3-yl)acetate + CO2 + NADP(+) + H2O</text>
        <dbReference type="Rhea" id="RHEA:34331"/>
        <dbReference type="ChEBI" id="CHEBI:15377"/>
        <dbReference type="ChEBI" id="CHEBI:15378"/>
        <dbReference type="ChEBI" id="CHEBI:15379"/>
        <dbReference type="ChEBI" id="CHEBI:16526"/>
        <dbReference type="ChEBI" id="CHEBI:17640"/>
        <dbReference type="ChEBI" id="CHEBI:30854"/>
        <dbReference type="ChEBI" id="CHEBI:57783"/>
        <dbReference type="ChEBI" id="CHEBI:58349"/>
        <dbReference type="EC" id="1.14.13.168"/>
    </reaction>
</comment>
<evidence type="ECO:0000256" key="3">
    <source>
        <dbReference type="ARBA" id="ARBA00039148"/>
    </source>
</evidence>
<accession>A0A368R1K2</accession>
<organism evidence="6">
    <name type="scientific">Setaria italica</name>
    <name type="common">Foxtail millet</name>
    <name type="synonym">Panicum italicum</name>
    <dbReference type="NCBI Taxonomy" id="4555"/>
    <lineage>
        <taxon>Eukaryota</taxon>
        <taxon>Viridiplantae</taxon>
        <taxon>Streptophyta</taxon>
        <taxon>Embryophyta</taxon>
        <taxon>Tracheophyta</taxon>
        <taxon>Spermatophyta</taxon>
        <taxon>Magnoliopsida</taxon>
        <taxon>Liliopsida</taxon>
        <taxon>Poales</taxon>
        <taxon>Poaceae</taxon>
        <taxon>PACMAD clade</taxon>
        <taxon>Panicoideae</taxon>
        <taxon>Panicodae</taxon>
        <taxon>Paniceae</taxon>
        <taxon>Cenchrinae</taxon>
        <taxon>Setaria</taxon>
    </lineage>
</organism>
<feature type="region of interest" description="Disordered" evidence="5">
    <location>
        <begin position="254"/>
        <end position="294"/>
    </location>
</feature>
<gene>
    <name evidence="6" type="ORF">SETIT_5G044200v2</name>
</gene>
<reference evidence="6" key="2">
    <citation type="submission" date="2015-07" db="EMBL/GenBank/DDBJ databases">
        <authorList>
            <person name="Noorani M."/>
        </authorList>
    </citation>
    <scope>NUCLEOTIDE SEQUENCE</scope>
    <source>
        <strain evidence="6">Yugu1</strain>
    </source>
</reference>
<reference evidence="6" key="1">
    <citation type="journal article" date="2012" name="Nat. Biotechnol.">
        <title>Reference genome sequence of the model plant Setaria.</title>
        <authorList>
            <person name="Bennetzen J.L."/>
            <person name="Schmutz J."/>
            <person name="Wang H."/>
            <person name="Percifield R."/>
            <person name="Hawkins J."/>
            <person name="Pontaroli A.C."/>
            <person name="Estep M."/>
            <person name="Feng L."/>
            <person name="Vaughn J.N."/>
            <person name="Grimwood J."/>
            <person name="Jenkins J."/>
            <person name="Barry K."/>
            <person name="Lindquist E."/>
            <person name="Hellsten U."/>
            <person name="Deshpande S."/>
            <person name="Wang X."/>
            <person name="Wu X."/>
            <person name="Mitros T."/>
            <person name="Triplett J."/>
            <person name="Yang X."/>
            <person name="Ye C.Y."/>
            <person name="Mauro-Herrera M."/>
            <person name="Wang L."/>
            <person name="Li P."/>
            <person name="Sharma M."/>
            <person name="Sharma R."/>
            <person name="Ronald P.C."/>
            <person name="Panaud O."/>
            <person name="Kellogg E.A."/>
            <person name="Brutnell T.P."/>
            <person name="Doust A.N."/>
            <person name="Tuskan G.A."/>
            <person name="Rokhsar D."/>
            <person name="Devos K.M."/>
        </authorList>
    </citation>
    <scope>NUCLEOTIDE SEQUENCE [LARGE SCALE GENOMIC DNA]</scope>
    <source>
        <strain evidence="6">Yugu1</strain>
    </source>
</reference>
<dbReference type="PANTHER" id="PTHR43539:SF67">
    <property type="entry name" value="FLAVIN-CONTAINING MONOOXYGENASE"/>
    <property type="match status" value="1"/>
</dbReference>
<comment type="similarity">
    <text evidence="1">Belongs to the FMO family.</text>
</comment>
<proteinExistence type="inferred from homology"/>
<dbReference type="AlphaFoldDB" id="A0A368R1K2"/>
<evidence type="ECO:0000256" key="5">
    <source>
        <dbReference type="SAM" id="MobiDB-lite"/>
    </source>
</evidence>
<dbReference type="SUPFAM" id="SSF51905">
    <property type="entry name" value="FAD/NAD(P)-binding domain"/>
    <property type="match status" value="1"/>
</dbReference>
<evidence type="ECO:0000313" key="6">
    <source>
        <dbReference type="EMBL" id="RCV23928.1"/>
    </source>
</evidence>
<protein>
    <recommendedName>
        <fullName evidence="3">indole-3-pyruvate monooxygenase</fullName>
        <ecNumber evidence="3">1.14.13.168</ecNumber>
    </recommendedName>
</protein>
<evidence type="ECO:0000256" key="4">
    <source>
        <dbReference type="ARBA" id="ARBA00047707"/>
    </source>
</evidence>
<dbReference type="GO" id="GO:0103075">
    <property type="term" value="F:indole-3-pyruvate monooxygenase activity"/>
    <property type="evidence" value="ECO:0007669"/>
    <property type="project" value="UniProtKB-EC"/>
</dbReference>
<evidence type="ECO:0000256" key="1">
    <source>
        <dbReference type="ARBA" id="ARBA00009183"/>
    </source>
</evidence>
<dbReference type="EMBL" id="CM003532">
    <property type="protein sequence ID" value="RCV23928.1"/>
    <property type="molecule type" value="Genomic_DNA"/>
</dbReference>
<evidence type="ECO:0000256" key="2">
    <source>
        <dbReference type="ARBA" id="ARBA00023002"/>
    </source>
</evidence>
<dbReference type="InterPro" id="IPR050982">
    <property type="entry name" value="Auxin_biosynth/cation_transpt"/>
</dbReference>
<dbReference type="Pfam" id="PF13738">
    <property type="entry name" value="Pyr_redox_3"/>
    <property type="match status" value="1"/>
</dbReference>
<dbReference type="EC" id="1.14.13.168" evidence="3"/>
<name>A0A368R1K2_SETIT</name>
<dbReference type="PRINTS" id="PR00469">
    <property type="entry name" value="PNDRDTASEII"/>
</dbReference>
<dbReference type="STRING" id="4555.A0A368R1K2"/>
<dbReference type="InterPro" id="IPR036188">
    <property type="entry name" value="FAD/NAD-bd_sf"/>
</dbReference>
<keyword evidence="2" id="KW-0560">Oxidoreductase</keyword>
<dbReference type="Gene3D" id="3.50.50.60">
    <property type="entry name" value="FAD/NAD(P)-binding domain"/>
    <property type="match status" value="1"/>
</dbReference>
<dbReference type="OrthoDB" id="66881at2759"/>
<dbReference type="PANTHER" id="PTHR43539">
    <property type="entry name" value="FLAVIN-BINDING MONOOXYGENASE-LIKE PROTEIN (AFU_ORTHOLOGUE AFUA_4G09220)"/>
    <property type="match status" value="1"/>
</dbReference>
<dbReference type="PRINTS" id="PR00368">
    <property type="entry name" value="FADPNR"/>
</dbReference>
<sequence>MAQAPEQVIIVGAGPSGLAASACLSLRGVRSLVLDRDDCVGSMWRKRTYVSLTLQLHKRASALPHAPHPAEAPDYLPCGDFARYLDGYAARFGVRARLHREVRAARFDAGRRRWDIEAVRLDTGELELHAARCLVLATGPYDEKVVPAVPGLEGFPGKVMHASEYRSAEELGLEGKAVLVVGSGNSGMDIALDLAEAGAVTSIVVRGEVHLLTRERVNVGVSLRSAQVPADLDDRQADATSKLPCVWGHVQARPPEASHGALREEEEDQCLAGHRPRHLPEDQERPNSGSAGHDWRAWQRCRVR</sequence>